<keyword evidence="2" id="KW-1185">Reference proteome</keyword>
<evidence type="ECO:0000313" key="1">
    <source>
        <dbReference type="EMBL" id="KAI4865455.1"/>
    </source>
</evidence>
<gene>
    <name evidence="1" type="ORF">F4820DRAFT_448089</name>
</gene>
<proteinExistence type="predicted"/>
<dbReference type="Proteomes" id="UP001497700">
    <property type="component" value="Unassembled WGS sequence"/>
</dbReference>
<sequence length="220" mass="24927">MDESMSRQAPGLLSRPFIVSSSVEKVDPTTRKLIRSHVMRGKKKHKRRRPAGLAPTNPIQRPQVELREVVDMYTSLQPGRLGTQLYFFDFSGACSSSALVYARVIKVIQRSSQPLGSLIKHTIVSALRCQKRIRGLLGLQQRLIFIICKLGLVRPTPEDGLWRELETITQRMEKGIKNGNMAIEGAEVGEKERKKTRFGKLAREGPMYDISWVPNLVLYV</sequence>
<organism evidence="1 2">
    <name type="scientific">Hypoxylon rubiginosum</name>
    <dbReference type="NCBI Taxonomy" id="110542"/>
    <lineage>
        <taxon>Eukaryota</taxon>
        <taxon>Fungi</taxon>
        <taxon>Dikarya</taxon>
        <taxon>Ascomycota</taxon>
        <taxon>Pezizomycotina</taxon>
        <taxon>Sordariomycetes</taxon>
        <taxon>Xylariomycetidae</taxon>
        <taxon>Xylariales</taxon>
        <taxon>Hypoxylaceae</taxon>
        <taxon>Hypoxylon</taxon>
    </lineage>
</organism>
<reference evidence="1 2" key="1">
    <citation type="journal article" date="2022" name="New Phytol.">
        <title>Ecological generalism drives hyperdiversity of secondary metabolite gene clusters in xylarialean endophytes.</title>
        <authorList>
            <person name="Franco M.E.E."/>
            <person name="Wisecaver J.H."/>
            <person name="Arnold A.E."/>
            <person name="Ju Y.M."/>
            <person name="Slot J.C."/>
            <person name="Ahrendt S."/>
            <person name="Moore L.P."/>
            <person name="Eastman K.E."/>
            <person name="Scott K."/>
            <person name="Konkel Z."/>
            <person name="Mondo S.J."/>
            <person name="Kuo A."/>
            <person name="Hayes R.D."/>
            <person name="Haridas S."/>
            <person name="Andreopoulos B."/>
            <person name="Riley R."/>
            <person name="LaButti K."/>
            <person name="Pangilinan J."/>
            <person name="Lipzen A."/>
            <person name="Amirebrahimi M."/>
            <person name="Yan J."/>
            <person name="Adam C."/>
            <person name="Keymanesh K."/>
            <person name="Ng V."/>
            <person name="Louie K."/>
            <person name="Northen T."/>
            <person name="Drula E."/>
            <person name="Henrissat B."/>
            <person name="Hsieh H.M."/>
            <person name="Youens-Clark K."/>
            <person name="Lutzoni F."/>
            <person name="Miadlikowska J."/>
            <person name="Eastwood D.C."/>
            <person name="Hamelin R.C."/>
            <person name="Grigoriev I.V."/>
            <person name="U'Ren J.M."/>
        </authorList>
    </citation>
    <scope>NUCLEOTIDE SEQUENCE [LARGE SCALE GENOMIC DNA]</scope>
    <source>
        <strain evidence="1 2">CBS 119005</strain>
    </source>
</reference>
<dbReference type="EMBL" id="MU393472">
    <property type="protein sequence ID" value="KAI4865455.1"/>
    <property type="molecule type" value="Genomic_DNA"/>
</dbReference>
<accession>A0ACB9Z2Q7</accession>
<name>A0ACB9Z2Q7_9PEZI</name>
<evidence type="ECO:0000313" key="2">
    <source>
        <dbReference type="Proteomes" id="UP001497700"/>
    </source>
</evidence>
<comment type="caution">
    <text evidence="1">The sequence shown here is derived from an EMBL/GenBank/DDBJ whole genome shotgun (WGS) entry which is preliminary data.</text>
</comment>
<protein>
    <submittedName>
        <fullName evidence="1">Uncharacterized protein</fullName>
    </submittedName>
</protein>